<accession>A0A0N4ZBU4</accession>
<protein>
    <submittedName>
        <fullName evidence="3">Uncharacterized protein</fullName>
    </submittedName>
</protein>
<name>A0A0N4ZBU4_PARTI</name>
<keyword evidence="2" id="KW-1185">Reference proteome</keyword>
<dbReference type="AlphaFoldDB" id="A0A0N4ZBU4"/>
<keyword evidence="1" id="KW-0732">Signal</keyword>
<dbReference type="Proteomes" id="UP000038045">
    <property type="component" value="Unplaced"/>
</dbReference>
<feature type="chain" id="PRO_5005891608" evidence="1">
    <location>
        <begin position="27"/>
        <end position="93"/>
    </location>
</feature>
<sequence>MSVKGSPVFHLLFFLLLIIFIFKIGATENGVNLYKLDDSQRGIDIINRILNAKIRNYIFKSKDLDLQPTHTLERRNLRRYGCRFKFCRIIEPS</sequence>
<evidence type="ECO:0000313" key="2">
    <source>
        <dbReference type="Proteomes" id="UP000038045"/>
    </source>
</evidence>
<feature type="signal peptide" evidence="1">
    <location>
        <begin position="1"/>
        <end position="26"/>
    </location>
</feature>
<dbReference type="WBParaSite" id="PTRK_0000500250.1">
    <property type="protein sequence ID" value="PTRK_0000500250.1"/>
    <property type="gene ID" value="PTRK_0000500250"/>
</dbReference>
<evidence type="ECO:0000313" key="3">
    <source>
        <dbReference type="WBParaSite" id="PTRK_0000500250.1"/>
    </source>
</evidence>
<evidence type="ECO:0000256" key="1">
    <source>
        <dbReference type="SAM" id="SignalP"/>
    </source>
</evidence>
<organism evidence="2 3">
    <name type="scientific">Parastrongyloides trichosuri</name>
    <name type="common">Possum-specific nematode worm</name>
    <dbReference type="NCBI Taxonomy" id="131310"/>
    <lineage>
        <taxon>Eukaryota</taxon>
        <taxon>Metazoa</taxon>
        <taxon>Ecdysozoa</taxon>
        <taxon>Nematoda</taxon>
        <taxon>Chromadorea</taxon>
        <taxon>Rhabditida</taxon>
        <taxon>Tylenchina</taxon>
        <taxon>Panagrolaimomorpha</taxon>
        <taxon>Strongyloidoidea</taxon>
        <taxon>Strongyloididae</taxon>
        <taxon>Parastrongyloides</taxon>
    </lineage>
</organism>
<proteinExistence type="predicted"/>
<reference evidence="3" key="1">
    <citation type="submission" date="2017-02" db="UniProtKB">
        <authorList>
            <consortium name="WormBaseParasite"/>
        </authorList>
    </citation>
    <scope>IDENTIFICATION</scope>
</reference>